<proteinExistence type="predicted"/>
<comment type="caution">
    <text evidence="1">The sequence shown here is derived from an EMBL/GenBank/DDBJ whole genome shotgun (WGS) entry which is preliminary data.</text>
</comment>
<sequence length="773" mass="89206">MEVCYMKKILSIMLIAAILTSVLTGCTKEKISTGREVKSQINNLDFNFSVDPETLAFEVESNGFTEKVSEPLGKMKVSNLTDSGDNISWTYLEQEIEVDIVKKDKYVDVTLKSSKDEDNMFAWPKVKGDGYMLPLNQGKYIPSDDSIWKNYLSEEKMKVIEALSMQFFAVDKSDYSLVYIIKNPYNSEIVYNTENDIEFTFNHEFPTINEEKEYGFRIYLTEKNPVDVAKTYKNYLIEQGDFKSLADKAKENSNIEKLYGAPHAYFWDRTVISEENIKWAKLRESFPEKLRLWIQGLLTTNVEDESELSSAFEDLNSLDYVDKYTKNRIIKGLSAVMQLKEFYNPEVFTETDKETQRLLNTGIENLNPVELIDLNKRLLKSILEDVVDPIKKWADANTVDVIKDMKDSGLENMWIGLDDWQEGFIKPELVKEAEDFGYLFGTYDSYHSIHEPGKEKWETAKFKDASLYKNATVTNKNGNKIEGFQGAGRKLNPTLAMPSVKERVTSILNTGIAFNSWFLDTDGTGEIFDDYSPEHITTEKEDIQARIKRMEYLQKEWGMVVGTEGGNDFANKSIAFAHGIETPSFSWMDEDMAKNKKSEYYVGRYYSSNGGVPEMFSKQISLKDKYKKLFLDPNYTIPLYKLVYNDSVITSHWWGWGTLKFTDEITNRMLYEILYNVPPLYHIDKHEWEKHKETIVRHSKVWSNFSKKAITEEMTGFKIISDDRLVQMTEYGEALSVVANFSDDEFNYQGETISGKSVLIIDGNSNTIYSPEK</sequence>
<dbReference type="eggNOG" id="ENOG502Z8EC">
    <property type="taxonomic scope" value="Bacteria"/>
</dbReference>
<dbReference type="InterPro" id="IPR021459">
    <property type="entry name" value="GH101-related"/>
</dbReference>
<protein>
    <submittedName>
        <fullName evidence="1">Lipoprotein</fullName>
    </submittedName>
</protein>
<keyword evidence="1" id="KW-0449">Lipoprotein</keyword>
<dbReference type="PROSITE" id="PS51257">
    <property type="entry name" value="PROKAR_LIPOPROTEIN"/>
    <property type="match status" value="1"/>
</dbReference>
<dbReference type="AlphaFoldDB" id="R7ZBN6"/>
<dbReference type="PATRIC" id="fig|1285586.5.peg.3257"/>
<dbReference type="HOGENOM" id="CLU_009699_0_0_9"/>
<evidence type="ECO:0000313" key="2">
    <source>
        <dbReference type="Proteomes" id="UP000013911"/>
    </source>
</evidence>
<gene>
    <name evidence="1" type="ORF">H131_15793</name>
</gene>
<dbReference type="EMBL" id="AQPX01000022">
    <property type="protein sequence ID" value="EON71444.1"/>
    <property type="molecule type" value="Genomic_DNA"/>
</dbReference>
<reference evidence="1 2" key="1">
    <citation type="submission" date="2013-04" db="EMBL/GenBank/DDBJ databases">
        <title>Draft genome of the heavy metal tolerant bacterium Lysinibacillus sphaericus strain OT4b.31.</title>
        <authorList>
            <person name="Pena-Montenegro T.D."/>
            <person name="Dussan J."/>
        </authorList>
    </citation>
    <scope>NUCLEOTIDE SEQUENCE [LARGE SCALE GENOMIC DNA]</scope>
    <source>
        <strain evidence="1 2">OT4b.31</strain>
    </source>
</reference>
<dbReference type="Proteomes" id="UP000013911">
    <property type="component" value="Unassembled WGS sequence"/>
</dbReference>
<organism evidence="1 2">
    <name type="scientific">Lysinibacillus sphaericus OT4b.31</name>
    <dbReference type="NCBI Taxonomy" id="1285586"/>
    <lineage>
        <taxon>Bacteria</taxon>
        <taxon>Bacillati</taxon>
        <taxon>Bacillota</taxon>
        <taxon>Bacilli</taxon>
        <taxon>Bacillales</taxon>
        <taxon>Bacillaceae</taxon>
        <taxon>Lysinibacillus</taxon>
    </lineage>
</organism>
<dbReference type="Pfam" id="PF11308">
    <property type="entry name" value="Glyco_hydro_129"/>
    <property type="match status" value="1"/>
</dbReference>
<accession>R7ZBN6</accession>
<evidence type="ECO:0000313" key="1">
    <source>
        <dbReference type="EMBL" id="EON71444.1"/>
    </source>
</evidence>
<name>R7ZBN6_LYSSH</name>